<evidence type="ECO:0000256" key="1">
    <source>
        <dbReference type="SAM" id="SignalP"/>
    </source>
</evidence>
<feature type="signal peptide" evidence="1">
    <location>
        <begin position="1"/>
        <end position="23"/>
    </location>
</feature>
<dbReference type="Proteomes" id="UP000717981">
    <property type="component" value="Unassembled WGS sequence"/>
</dbReference>
<dbReference type="AlphaFoldDB" id="A0A921TFU3"/>
<keyword evidence="1" id="KW-0732">Signal</keyword>
<dbReference type="EMBL" id="PDWK01000033">
    <property type="protein sequence ID" value="KAF1688891.1"/>
    <property type="molecule type" value="Genomic_DNA"/>
</dbReference>
<dbReference type="InterPro" id="IPR010239">
    <property type="entry name" value="CHP02001"/>
</dbReference>
<feature type="chain" id="PRO_5036719791" evidence="1">
    <location>
        <begin position="24"/>
        <end position="230"/>
    </location>
</feature>
<dbReference type="RefSeq" id="WP_162124529.1">
    <property type="nucleotide sequence ID" value="NZ_PDWK01000033.1"/>
</dbReference>
<organism evidence="2 3">
    <name type="scientific">Pseudoxanthomonas taiwanensis</name>
    <dbReference type="NCBI Taxonomy" id="176598"/>
    <lineage>
        <taxon>Bacteria</taxon>
        <taxon>Pseudomonadati</taxon>
        <taxon>Pseudomonadota</taxon>
        <taxon>Gammaproteobacteria</taxon>
        <taxon>Lysobacterales</taxon>
        <taxon>Lysobacteraceae</taxon>
        <taxon>Pseudoxanthomonas</taxon>
    </lineage>
</organism>
<proteinExistence type="predicted"/>
<accession>A0A921TFU3</accession>
<gene>
    <name evidence="2" type="ORF">CR938_08135</name>
</gene>
<comment type="caution">
    <text evidence="2">The sequence shown here is derived from an EMBL/GenBank/DDBJ whole genome shotgun (WGS) entry which is preliminary data.</text>
</comment>
<dbReference type="NCBIfam" id="TIGR02001">
    <property type="entry name" value="gcw_chp"/>
    <property type="match status" value="1"/>
</dbReference>
<evidence type="ECO:0000313" key="3">
    <source>
        <dbReference type="Proteomes" id="UP000717981"/>
    </source>
</evidence>
<reference evidence="2" key="1">
    <citation type="submission" date="2017-10" db="EMBL/GenBank/DDBJ databases">
        <title>Whole genome sequencing of members of genus Pseudoxanthomonas.</title>
        <authorList>
            <person name="Kumar S."/>
            <person name="Bansal K."/>
            <person name="Kaur A."/>
            <person name="Patil P."/>
            <person name="Sharma S."/>
            <person name="Patil P.B."/>
        </authorList>
    </citation>
    <scope>NUCLEOTIDE SEQUENCE</scope>
    <source>
        <strain evidence="2">DSM 22914</strain>
    </source>
</reference>
<keyword evidence="3" id="KW-1185">Reference proteome</keyword>
<dbReference type="Pfam" id="PF09694">
    <property type="entry name" value="Gcw_chp"/>
    <property type="match status" value="1"/>
</dbReference>
<dbReference type="OrthoDB" id="9793561at2"/>
<name>A0A921TFU3_9GAMM</name>
<evidence type="ECO:0000313" key="2">
    <source>
        <dbReference type="EMBL" id="KAF1688891.1"/>
    </source>
</evidence>
<protein>
    <submittedName>
        <fullName evidence="2">Uncharacterized protein</fullName>
    </submittedName>
</protein>
<sequence length="230" mass="24800">MKRLKLALPLAVVFSTVPFAASAQDGGSPFSWEVTAVSDYVWRGTSQSDENPTGQVGITYTSPVGLYAGVWASGVDFGPGDPSYEVDGFIGYNVDLGESVNFDIMLNRYSYPDAGELNFNELITTTTFADTYSLTVAYSDDFGGSDTDAWYVAAGASFPLPQDFSLDLSVGRSMFEKDYSEDYTDWSIGVSRSWGLLTASLAYIGTDGNGRDIFGELADNRLVLSLSIGQ</sequence>